<name>A0A3D8RV57_9HELO</name>
<dbReference type="PANTHER" id="PTHR37540:SF5">
    <property type="entry name" value="TRANSCRIPTION FACTOR DOMAIN-CONTAINING PROTEIN"/>
    <property type="match status" value="1"/>
</dbReference>
<dbReference type="EMBL" id="PDLN01000008">
    <property type="protein sequence ID" value="RDW77856.1"/>
    <property type="molecule type" value="Genomic_DNA"/>
</dbReference>
<keyword evidence="2" id="KW-1185">Reference proteome</keyword>
<evidence type="ECO:0000313" key="1">
    <source>
        <dbReference type="EMBL" id="RDW77856.1"/>
    </source>
</evidence>
<dbReference type="OrthoDB" id="10365294at2759"/>
<comment type="caution">
    <text evidence="1">The sequence shown here is derived from an EMBL/GenBank/DDBJ whole genome shotgun (WGS) entry which is preliminary data.</text>
</comment>
<reference evidence="1 2" key="1">
    <citation type="journal article" date="2018" name="IMA Fungus">
        <title>IMA Genome-F 9: Draft genome sequence of Annulohypoxylon stygium, Aspergillus mulundensis, Berkeleyomyces basicola (syn. Thielaviopsis basicola), Ceratocystis smalleyi, two Cercospora beticola strains, Coleophoma cylindrospora, Fusarium fracticaudum, Phialophora cf. hyalina, and Morchella septimelata.</title>
        <authorList>
            <person name="Wingfield B.D."/>
            <person name="Bills G.F."/>
            <person name="Dong Y."/>
            <person name="Huang W."/>
            <person name="Nel W.J."/>
            <person name="Swalarsk-Parry B.S."/>
            <person name="Vaghefi N."/>
            <person name="Wilken P.M."/>
            <person name="An Z."/>
            <person name="de Beer Z.W."/>
            <person name="De Vos L."/>
            <person name="Chen L."/>
            <person name="Duong T.A."/>
            <person name="Gao Y."/>
            <person name="Hammerbacher A."/>
            <person name="Kikkert J.R."/>
            <person name="Li Y."/>
            <person name="Li H."/>
            <person name="Li K."/>
            <person name="Li Q."/>
            <person name="Liu X."/>
            <person name="Ma X."/>
            <person name="Naidoo K."/>
            <person name="Pethybridge S.J."/>
            <person name="Sun J."/>
            <person name="Steenkamp E.T."/>
            <person name="van der Nest M.A."/>
            <person name="van Wyk S."/>
            <person name="Wingfield M.J."/>
            <person name="Xiong C."/>
            <person name="Yue Q."/>
            <person name="Zhang X."/>
        </authorList>
    </citation>
    <scope>NUCLEOTIDE SEQUENCE [LARGE SCALE GENOMIC DNA]</scope>
    <source>
        <strain evidence="1 2">BP5796</strain>
    </source>
</reference>
<proteinExistence type="predicted"/>
<evidence type="ECO:0008006" key="3">
    <source>
        <dbReference type="Google" id="ProtNLM"/>
    </source>
</evidence>
<gene>
    <name evidence="1" type="ORF">BP5796_05708</name>
</gene>
<accession>A0A3D8RV57</accession>
<protein>
    <recommendedName>
        <fullName evidence="3">Transcription factor domain-containing protein</fullName>
    </recommendedName>
</protein>
<dbReference type="AlphaFoldDB" id="A0A3D8RV57"/>
<dbReference type="Pfam" id="PF11951">
    <property type="entry name" value="Fungal_trans_2"/>
    <property type="match status" value="1"/>
</dbReference>
<evidence type="ECO:0000313" key="2">
    <source>
        <dbReference type="Proteomes" id="UP000256328"/>
    </source>
</evidence>
<dbReference type="InterPro" id="IPR021858">
    <property type="entry name" value="Fun_TF"/>
</dbReference>
<organism evidence="1 2">
    <name type="scientific">Coleophoma crateriformis</name>
    <dbReference type="NCBI Taxonomy" id="565419"/>
    <lineage>
        <taxon>Eukaryota</taxon>
        <taxon>Fungi</taxon>
        <taxon>Dikarya</taxon>
        <taxon>Ascomycota</taxon>
        <taxon>Pezizomycotina</taxon>
        <taxon>Leotiomycetes</taxon>
        <taxon>Helotiales</taxon>
        <taxon>Dermateaceae</taxon>
        <taxon>Coleophoma</taxon>
    </lineage>
</organism>
<sequence>MSDPLFFNAVMIKTLGHLIHVNGAEFSSEALGYQVRATRLLKDRISNPAEASSPTTIFSALLLTTGAILANDAAACQVHLYGIKQLLAHGGKSFEKSEQYQVIQQLLSWTPGSSPVFSQRCAMVNEILLSQALFAYPKTPNSMLNIGPVVVLQCCSLSTVLFVEMVLLEGQASSNVLYSLVVRLQETLANTDFWLLFNHPGLDILLWILFMGFAASLRVHGDEYSGDGALIAWFLEGFIQTMGLLRLREYDGVRMILEKFLWIEDVNGRQLHNLWDTIRAARIVDYKKSNPDIVDSFIEAPLDL</sequence>
<dbReference type="PANTHER" id="PTHR37540">
    <property type="entry name" value="TRANSCRIPTION FACTOR (ACR-2), PUTATIVE-RELATED-RELATED"/>
    <property type="match status" value="1"/>
</dbReference>
<dbReference type="Proteomes" id="UP000256328">
    <property type="component" value="Unassembled WGS sequence"/>
</dbReference>